<accession>A0A0F9P010</accession>
<reference evidence="1" key="1">
    <citation type="journal article" date="2015" name="Nature">
        <title>Complex archaea that bridge the gap between prokaryotes and eukaryotes.</title>
        <authorList>
            <person name="Spang A."/>
            <person name="Saw J.H."/>
            <person name="Jorgensen S.L."/>
            <person name="Zaremba-Niedzwiedzka K."/>
            <person name="Martijn J."/>
            <person name="Lind A.E."/>
            <person name="van Eijk R."/>
            <person name="Schleper C."/>
            <person name="Guy L."/>
            <person name="Ettema T.J."/>
        </authorList>
    </citation>
    <scope>NUCLEOTIDE SEQUENCE</scope>
</reference>
<proteinExistence type="predicted"/>
<comment type="caution">
    <text evidence="1">The sequence shown here is derived from an EMBL/GenBank/DDBJ whole genome shotgun (WGS) entry which is preliminary data.</text>
</comment>
<gene>
    <name evidence="1" type="ORF">LCGC14_1275280</name>
</gene>
<organism evidence="1">
    <name type="scientific">marine sediment metagenome</name>
    <dbReference type="NCBI Taxonomy" id="412755"/>
    <lineage>
        <taxon>unclassified sequences</taxon>
        <taxon>metagenomes</taxon>
        <taxon>ecological metagenomes</taxon>
    </lineage>
</organism>
<protein>
    <submittedName>
        <fullName evidence="1">Uncharacterized protein</fullName>
    </submittedName>
</protein>
<sequence length="45" mass="4681">MWLCAVVCVIVGCVGVACLGVLAVLTVINPQGSYYAMPPIDGKQK</sequence>
<dbReference type="EMBL" id="LAZR01007197">
    <property type="protein sequence ID" value="KKM86807.1"/>
    <property type="molecule type" value="Genomic_DNA"/>
</dbReference>
<evidence type="ECO:0000313" key="1">
    <source>
        <dbReference type="EMBL" id="KKM86807.1"/>
    </source>
</evidence>
<name>A0A0F9P010_9ZZZZ</name>
<dbReference type="AlphaFoldDB" id="A0A0F9P010"/>